<evidence type="ECO:0000313" key="3">
    <source>
        <dbReference type="Proteomes" id="UP000400924"/>
    </source>
</evidence>
<feature type="signal peptide" evidence="1">
    <location>
        <begin position="1"/>
        <end position="29"/>
    </location>
</feature>
<accession>A0A5N8XY17</accession>
<comment type="caution">
    <text evidence="2">The sequence shown here is derived from an EMBL/GenBank/DDBJ whole genome shotgun (WGS) entry which is preliminary data.</text>
</comment>
<proteinExistence type="predicted"/>
<organism evidence="2 3">
    <name type="scientific">Streptomyces spongiae</name>
    <dbReference type="NCBI Taxonomy" id="565072"/>
    <lineage>
        <taxon>Bacteria</taxon>
        <taxon>Bacillati</taxon>
        <taxon>Actinomycetota</taxon>
        <taxon>Actinomycetes</taxon>
        <taxon>Kitasatosporales</taxon>
        <taxon>Streptomycetaceae</taxon>
        <taxon>Streptomyces</taxon>
    </lineage>
</organism>
<gene>
    <name evidence="2" type="ORF">FNH08_45630</name>
</gene>
<dbReference type="RefSeq" id="WP_152777502.1">
    <property type="nucleotide sequence ID" value="NZ_VJZC01000733.1"/>
</dbReference>
<keyword evidence="3" id="KW-1185">Reference proteome</keyword>
<keyword evidence="1" id="KW-0732">Signal</keyword>
<dbReference type="Proteomes" id="UP000400924">
    <property type="component" value="Unassembled WGS sequence"/>
</dbReference>
<sequence length="194" mass="20367">MSRSLRGRLAALLVSAFALVGLAVTPAGADASAASTYLSAVNLNAYCRDTAAGTSVQDSGSPSGWSCAVNGANRPLSITDACRYQFAELVSRGYLVYEDQVNAGPLKRSCYADISVRLARGGMDLSGYCASKGWGSAYNDGRNVDGWFCSNSQRIKLNDACKWQRAGDVASGYVLAAAYADYGAWNRIGCVALA</sequence>
<evidence type="ECO:0000313" key="2">
    <source>
        <dbReference type="EMBL" id="MPY64182.1"/>
    </source>
</evidence>
<feature type="chain" id="PRO_5024444725" description="Secreted protein" evidence="1">
    <location>
        <begin position="30"/>
        <end position="194"/>
    </location>
</feature>
<protein>
    <recommendedName>
        <fullName evidence="4">Secreted protein</fullName>
    </recommendedName>
</protein>
<dbReference type="AlphaFoldDB" id="A0A5N8XY17"/>
<evidence type="ECO:0008006" key="4">
    <source>
        <dbReference type="Google" id="ProtNLM"/>
    </source>
</evidence>
<evidence type="ECO:0000256" key="1">
    <source>
        <dbReference type="SAM" id="SignalP"/>
    </source>
</evidence>
<dbReference type="OrthoDB" id="3698891at2"/>
<reference evidence="2 3" key="1">
    <citation type="submission" date="2019-07" db="EMBL/GenBank/DDBJ databases">
        <title>New species of Amycolatopsis and Streptomyces.</title>
        <authorList>
            <person name="Duangmal K."/>
            <person name="Teo W.F.A."/>
            <person name="Lipun K."/>
        </authorList>
    </citation>
    <scope>NUCLEOTIDE SEQUENCE [LARGE SCALE GENOMIC DNA]</scope>
    <source>
        <strain evidence="2 3">NBRC 106415</strain>
    </source>
</reference>
<name>A0A5N8XY17_9ACTN</name>
<dbReference type="EMBL" id="VJZC01000733">
    <property type="protein sequence ID" value="MPY64182.1"/>
    <property type="molecule type" value="Genomic_DNA"/>
</dbReference>